<keyword evidence="3" id="KW-0808">Transferase</keyword>
<evidence type="ECO:0000259" key="2">
    <source>
        <dbReference type="PROSITE" id="PS50878"/>
    </source>
</evidence>
<accession>A0ABV2VIV4</accession>
<gene>
    <name evidence="3" type="ORF">ABZ071_06350</name>
</gene>
<evidence type="ECO:0000313" key="3">
    <source>
        <dbReference type="EMBL" id="MEU0151541.1"/>
    </source>
</evidence>
<name>A0ABV2VIV4_9ACTN</name>
<keyword evidence="3" id="KW-0695">RNA-directed DNA polymerase</keyword>
<dbReference type="Proteomes" id="UP001550348">
    <property type="component" value="Unassembled WGS sequence"/>
</dbReference>
<dbReference type="Pfam" id="PF00078">
    <property type="entry name" value="RVT_1"/>
    <property type="match status" value="1"/>
</dbReference>
<proteinExistence type="predicted"/>
<dbReference type="RefSeq" id="WP_355663595.1">
    <property type="nucleotide sequence ID" value="NZ_JBEXRX010000010.1"/>
</dbReference>
<comment type="caution">
    <text evidence="3">The sequence shown here is derived from an EMBL/GenBank/DDBJ whole genome shotgun (WGS) entry which is preliminary data.</text>
</comment>
<reference evidence="3 4" key="1">
    <citation type="submission" date="2024-06" db="EMBL/GenBank/DDBJ databases">
        <title>The Natural Products Discovery Center: Release of the First 8490 Sequenced Strains for Exploring Actinobacteria Biosynthetic Diversity.</title>
        <authorList>
            <person name="Kalkreuter E."/>
            <person name="Kautsar S.A."/>
            <person name="Yang D."/>
            <person name="Bader C.D."/>
            <person name="Teijaro C.N."/>
            <person name="Fluegel L."/>
            <person name="Davis C.M."/>
            <person name="Simpson J.R."/>
            <person name="Lauterbach L."/>
            <person name="Steele A.D."/>
            <person name="Gui C."/>
            <person name="Meng S."/>
            <person name="Li G."/>
            <person name="Viehrig K."/>
            <person name="Ye F."/>
            <person name="Su P."/>
            <person name="Kiefer A.F."/>
            <person name="Nichols A."/>
            <person name="Cepeda A.J."/>
            <person name="Yan W."/>
            <person name="Fan B."/>
            <person name="Jiang Y."/>
            <person name="Adhikari A."/>
            <person name="Zheng C.-J."/>
            <person name="Schuster L."/>
            <person name="Cowan T.M."/>
            <person name="Smanski M.J."/>
            <person name="Chevrette M.G."/>
            <person name="De Carvalho L.P.S."/>
            <person name="Shen B."/>
        </authorList>
    </citation>
    <scope>NUCLEOTIDE SEQUENCE [LARGE SCALE GENOMIC DNA]</scope>
    <source>
        <strain evidence="3 4">NPDC006286</strain>
    </source>
</reference>
<keyword evidence="4" id="KW-1185">Reference proteome</keyword>
<dbReference type="PROSITE" id="PS50878">
    <property type="entry name" value="RT_POL"/>
    <property type="match status" value="1"/>
</dbReference>
<dbReference type="InterPro" id="IPR000477">
    <property type="entry name" value="RT_dom"/>
</dbReference>
<dbReference type="CDD" id="cd01646">
    <property type="entry name" value="RT_Bac_retron_I"/>
    <property type="match status" value="1"/>
</dbReference>
<organism evidence="3 4">
    <name type="scientific">Micromonospora fulviviridis</name>
    <dbReference type="NCBI Taxonomy" id="47860"/>
    <lineage>
        <taxon>Bacteria</taxon>
        <taxon>Bacillati</taxon>
        <taxon>Actinomycetota</taxon>
        <taxon>Actinomycetes</taxon>
        <taxon>Micromonosporales</taxon>
        <taxon>Micromonosporaceae</taxon>
        <taxon>Micromonospora</taxon>
    </lineage>
</organism>
<feature type="compositionally biased region" description="Acidic residues" evidence="1">
    <location>
        <begin position="325"/>
        <end position="340"/>
    </location>
</feature>
<sequence>MADARHRSLKKTCTHHLDGGTSVPIDRSLLRRADLPKAVALELSSRNRLLPRRWDYAALALDSSAVETWLRPQLRRGPSGRNASIVFADKGWRGVRPLHVMTLEDRVLYRALVELISEALPERLRSRVPIEEFRRAPLGVQGAQYISKTDVTAYYEFIDHDVLCAELIAQTGEELAVDALADLLASVLCRRVGLPQVHPSSDVLGDAYIDPVRRRLLRRGHAVSTYSDDFRIASPSLGEARTALEACAMEVRALGLVLNERKTYTYGVENYQRSLTSFADAEQRLFADDEAPFDGLGFLDPDYGEADGDAEAPLMLGTSPLGSSVDEDEALATDDEEASEEVNPQRLRAAQRAWELWVAEDESEETQAGQDAAVTQSLLGRALPALGAAGDDGPLTLLSDLLRYEPALTPQVASYIDAYSQKSPRARTQIRSALDEAVSGDILSAWQAMWLAHAAGGLRRARSRHGHEDWLAECAADGHDGLAATAAAALGRIGRGDPDLVAAAVERVGPEWRRLAFWGLIGLDRERAEATADDELDRLLLTAAAPQ</sequence>
<keyword evidence="3" id="KW-0548">Nucleotidyltransferase</keyword>
<feature type="domain" description="Reverse transcriptase" evidence="2">
    <location>
        <begin position="69"/>
        <end position="298"/>
    </location>
</feature>
<feature type="region of interest" description="Disordered" evidence="1">
    <location>
        <begin position="307"/>
        <end position="345"/>
    </location>
</feature>
<protein>
    <submittedName>
        <fullName evidence="3">RNA-directed DNA polymerase</fullName>
    </submittedName>
</protein>
<evidence type="ECO:0000256" key="1">
    <source>
        <dbReference type="SAM" id="MobiDB-lite"/>
    </source>
</evidence>
<evidence type="ECO:0000313" key="4">
    <source>
        <dbReference type="Proteomes" id="UP001550348"/>
    </source>
</evidence>
<dbReference type="EMBL" id="JBEXRX010000010">
    <property type="protein sequence ID" value="MEU0151541.1"/>
    <property type="molecule type" value="Genomic_DNA"/>
</dbReference>
<dbReference type="GO" id="GO:0003964">
    <property type="term" value="F:RNA-directed DNA polymerase activity"/>
    <property type="evidence" value="ECO:0007669"/>
    <property type="project" value="UniProtKB-KW"/>
</dbReference>